<organism evidence="2 3">
    <name type="scientific">Daubentonia madagascariensis</name>
    <name type="common">Aye-aye</name>
    <name type="synonym">Sciurus madagascariensis</name>
    <dbReference type="NCBI Taxonomy" id="31869"/>
    <lineage>
        <taxon>Eukaryota</taxon>
        <taxon>Metazoa</taxon>
        <taxon>Chordata</taxon>
        <taxon>Craniata</taxon>
        <taxon>Vertebrata</taxon>
        <taxon>Euteleostomi</taxon>
        <taxon>Mammalia</taxon>
        <taxon>Eutheria</taxon>
        <taxon>Euarchontoglires</taxon>
        <taxon>Primates</taxon>
        <taxon>Strepsirrhini</taxon>
        <taxon>Chiromyiformes</taxon>
        <taxon>Daubentoniidae</taxon>
        <taxon>Daubentonia</taxon>
    </lineage>
</organism>
<comment type="caution">
    <text evidence="2">The sequence shown here is derived from an EMBL/GenBank/DDBJ whole genome shotgun (WGS) entry which is preliminary data.</text>
</comment>
<feature type="region of interest" description="Disordered" evidence="1">
    <location>
        <begin position="90"/>
        <end position="126"/>
    </location>
</feature>
<evidence type="ECO:0000313" key="2">
    <source>
        <dbReference type="EMBL" id="KAL2765609.1"/>
    </source>
</evidence>
<feature type="compositionally biased region" description="Low complexity" evidence="1">
    <location>
        <begin position="37"/>
        <end position="49"/>
    </location>
</feature>
<feature type="region of interest" description="Disordered" evidence="1">
    <location>
        <begin position="1"/>
        <end position="77"/>
    </location>
</feature>
<gene>
    <name evidence="2" type="ORF">WCI35_027466</name>
</gene>
<protein>
    <submittedName>
        <fullName evidence="2">Uncharacterized protein</fullName>
    </submittedName>
</protein>
<dbReference type="Proteomes" id="UP001610411">
    <property type="component" value="Unassembled WGS sequence"/>
</dbReference>
<accession>A0ABD2DFN5</accession>
<keyword evidence="3" id="KW-1185">Reference proteome</keyword>
<sequence>MASPLGRKPSSSRVETSRHKETSTVRVETSSHRVETSSRQVRTSSRQVETSQRRSEGPSLSPLWETPPSRPRGVLPARGNLFAAHGNVLPTRQGLIPTGGDVSAARGEPCPAGQAGSLPERKNSPM</sequence>
<evidence type="ECO:0000256" key="1">
    <source>
        <dbReference type="SAM" id="MobiDB-lite"/>
    </source>
</evidence>
<name>A0ABD2DFN5_DAUMA</name>
<feature type="compositionally biased region" description="Basic and acidic residues" evidence="1">
    <location>
        <begin position="15"/>
        <end position="36"/>
    </location>
</feature>
<dbReference type="AlphaFoldDB" id="A0ABD2DFN5"/>
<feature type="non-terminal residue" evidence="2">
    <location>
        <position position="126"/>
    </location>
</feature>
<proteinExistence type="predicted"/>
<dbReference type="EMBL" id="JBFSEQ010000011">
    <property type="protein sequence ID" value="KAL2765609.1"/>
    <property type="molecule type" value="Genomic_DNA"/>
</dbReference>
<reference evidence="2 3" key="1">
    <citation type="journal article" date="2024" name="G3 (Bethesda)">
        <title>A hybrid genome assembly of the endangered aye-aye (Daubentonia madagascariensis).</title>
        <authorList>
            <person name="Versoza C.J."/>
            <person name="Pfeifer S.P."/>
        </authorList>
    </citation>
    <scope>NUCLEOTIDE SEQUENCE [LARGE SCALE GENOMIC DNA]</scope>
    <source>
        <strain evidence="2">6821</strain>
    </source>
</reference>
<evidence type="ECO:0000313" key="3">
    <source>
        <dbReference type="Proteomes" id="UP001610411"/>
    </source>
</evidence>